<gene>
    <name evidence="2" type="ORF">E4L96_05550</name>
</gene>
<evidence type="ECO:0000313" key="3">
    <source>
        <dbReference type="Proteomes" id="UP000298438"/>
    </source>
</evidence>
<dbReference type="Proteomes" id="UP000298438">
    <property type="component" value="Unassembled WGS sequence"/>
</dbReference>
<protein>
    <recommendedName>
        <fullName evidence="4">Amino acid transporter</fullName>
    </recommendedName>
</protein>
<dbReference type="OrthoDB" id="8549575at2"/>
<keyword evidence="1" id="KW-0812">Transmembrane</keyword>
<reference evidence="2 3" key="1">
    <citation type="submission" date="2019-03" db="EMBL/GenBank/DDBJ databases">
        <title>Draft Genome Sequence of Massilia arenosa sp. nov., a Novel Massilia Species Isolated from a Sandy-loam Maize Soil.</title>
        <authorList>
            <person name="Raths R."/>
            <person name="Peta V."/>
            <person name="Bucking H."/>
        </authorList>
    </citation>
    <scope>NUCLEOTIDE SEQUENCE [LARGE SCALE GENOMIC DNA]</scope>
    <source>
        <strain evidence="2 3">MC02</strain>
    </source>
</reference>
<keyword evidence="1" id="KW-0472">Membrane</keyword>
<organism evidence="2 3">
    <name type="scientific">Zemynaea arenosa</name>
    <dbReference type="NCBI Taxonomy" id="2561931"/>
    <lineage>
        <taxon>Bacteria</taxon>
        <taxon>Pseudomonadati</taxon>
        <taxon>Pseudomonadota</taxon>
        <taxon>Betaproteobacteria</taxon>
        <taxon>Burkholderiales</taxon>
        <taxon>Oxalobacteraceae</taxon>
        <taxon>Telluria group</taxon>
        <taxon>Zemynaea</taxon>
    </lineage>
</organism>
<keyword evidence="3" id="KW-1185">Reference proteome</keyword>
<dbReference type="AlphaFoldDB" id="A0A4Y9SI35"/>
<proteinExistence type="predicted"/>
<comment type="caution">
    <text evidence="2">The sequence shown here is derived from an EMBL/GenBank/DDBJ whole genome shotgun (WGS) entry which is preliminary data.</text>
</comment>
<feature type="transmembrane region" description="Helical" evidence="1">
    <location>
        <begin position="7"/>
        <end position="24"/>
    </location>
</feature>
<evidence type="ECO:0008006" key="4">
    <source>
        <dbReference type="Google" id="ProtNLM"/>
    </source>
</evidence>
<evidence type="ECO:0000313" key="2">
    <source>
        <dbReference type="EMBL" id="TFW25208.1"/>
    </source>
</evidence>
<dbReference type="EMBL" id="SPVF01000077">
    <property type="protein sequence ID" value="TFW25208.1"/>
    <property type="molecule type" value="Genomic_DNA"/>
</dbReference>
<name>A0A4Y9SI35_9BURK</name>
<evidence type="ECO:0000256" key="1">
    <source>
        <dbReference type="SAM" id="Phobius"/>
    </source>
</evidence>
<feature type="transmembrane region" description="Helical" evidence="1">
    <location>
        <begin position="54"/>
        <end position="73"/>
    </location>
</feature>
<accession>A0A4Y9SI35</accession>
<feature type="transmembrane region" description="Helical" evidence="1">
    <location>
        <begin position="31"/>
        <end position="48"/>
    </location>
</feature>
<sequence length="89" mass="9922">MDDLIDFLQWPAMLVTLLGCWWLASSHAGKRMLGFWCMVASNALWIIWGWHDEAYALITLQVGLLALNIRGIVKNEHAAAPSDRVPSGS</sequence>
<keyword evidence="1" id="KW-1133">Transmembrane helix</keyword>